<dbReference type="OrthoDB" id="6627333at2759"/>
<accession>A0A5E4MQH7</accession>
<sequence length="108" mass="12270">MGHMEMAQNTDDSTYYLLHHSVFKSNSLTEIERVSIHCDPSNVILWSNSAIVMSWINSNKPLKSSNRIAQILDLTRPSQWRHIPTTSNSVDVILRGCSAESLLSNELW</sequence>
<name>A0A5E4MQH7_9HEMI</name>
<proteinExistence type="predicted"/>
<protein>
    <submittedName>
        <fullName evidence="1">Uncharacterized protein</fullName>
    </submittedName>
</protein>
<organism evidence="1 2">
    <name type="scientific">Cinara cedri</name>
    <dbReference type="NCBI Taxonomy" id="506608"/>
    <lineage>
        <taxon>Eukaryota</taxon>
        <taxon>Metazoa</taxon>
        <taxon>Ecdysozoa</taxon>
        <taxon>Arthropoda</taxon>
        <taxon>Hexapoda</taxon>
        <taxon>Insecta</taxon>
        <taxon>Pterygota</taxon>
        <taxon>Neoptera</taxon>
        <taxon>Paraneoptera</taxon>
        <taxon>Hemiptera</taxon>
        <taxon>Sternorrhyncha</taxon>
        <taxon>Aphidomorpha</taxon>
        <taxon>Aphidoidea</taxon>
        <taxon>Aphididae</taxon>
        <taxon>Lachninae</taxon>
        <taxon>Cinara</taxon>
    </lineage>
</organism>
<evidence type="ECO:0000313" key="2">
    <source>
        <dbReference type="Proteomes" id="UP000325440"/>
    </source>
</evidence>
<evidence type="ECO:0000313" key="1">
    <source>
        <dbReference type="EMBL" id="VVC34543.1"/>
    </source>
</evidence>
<dbReference type="Proteomes" id="UP000325440">
    <property type="component" value="Unassembled WGS sequence"/>
</dbReference>
<dbReference type="AlphaFoldDB" id="A0A5E4MQH7"/>
<keyword evidence="2" id="KW-1185">Reference proteome</keyword>
<reference evidence="1 2" key="1">
    <citation type="submission" date="2019-08" db="EMBL/GenBank/DDBJ databases">
        <authorList>
            <person name="Alioto T."/>
            <person name="Alioto T."/>
            <person name="Gomez Garrido J."/>
        </authorList>
    </citation>
    <scope>NUCLEOTIDE SEQUENCE [LARGE SCALE GENOMIC DNA]</scope>
</reference>
<gene>
    <name evidence="1" type="ORF">CINCED_3A020358</name>
</gene>
<dbReference type="EMBL" id="CABPRJ010000999">
    <property type="protein sequence ID" value="VVC34543.1"/>
    <property type="molecule type" value="Genomic_DNA"/>
</dbReference>